<dbReference type="Pfam" id="PF03602">
    <property type="entry name" value="Cons_hypoth95"/>
    <property type="match status" value="1"/>
</dbReference>
<dbReference type="InterPro" id="IPR029063">
    <property type="entry name" value="SAM-dependent_MTases_sf"/>
</dbReference>
<name>A0A0S3QS25_THET7</name>
<dbReference type="CDD" id="cd02440">
    <property type="entry name" value="AdoMet_MTases"/>
    <property type="match status" value="1"/>
</dbReference>
<dbReference type="PANTHER" id="PTHR43542:SF1">
    <property type="entry name" value="METHYLTRANSFERASE"/>
    <property type="match status" value="1"/>
</dbReference>
<dbReference type="GO" id="GO:0052913">
    <property type="term" value="F:16S rRNA (guanine(966)-N(2))-methyltransferase activity"/>
    <property type="evidence" value="ECO:0007669"/>
    <property type="project" value="UniProtKB-EC"/>
</dbReference>
<keyword evidence="5" id="KW-1185">Reference proteome</keyword>
<dbReference type="AlphaFoldDB" id="A0A0S3QS25"/>
<dbReference type="Gene3D" id="3.40.50.150">
    <property type="entry name" value="Vaccinia Virus protein VP39"/>
    <property type="match status" value="1"/>
</dbReference>
<dbReference type="STRING" id="1298851.TST_0330"/>
<evidence type="ECO:0000256" key="1">
    <source>
        <dbReference type="ARBA" id="ARBA00022603"/>
    </source>
</evidence>
<dbReference type="EMBL" id="AP013035">
    <property type="protein sequence ID" value="BAT71138.1"/>
    <property type="molecule type" value="Genomic_DNA"/>
</dbReference>
<dbReference type="PANTHER" id="PTHR43542">
    <property type="entry name" value="METHYLTRANSFERASE"/>
    <property type="match status" value="1"/>
</dbReference>
<dbReference type="KEGG" id="ttk:TST_0330"/>
<feature type="region of interest" description="Disordered" evidence="3">
    <location>
        <begin position="1"/>
        <end position="22"/>
    </location>
</feature>
<dbReference type="OrthoDB" id="9803017at2"/>
<accession>A0A0S3QS25</accession>
<dbReference type="RefSeq" id="WP_068549060.1">
    <property type="nucleotide sequence ID" value="NZ_AP013035.1"/>
</dbReference>
<protein>
    <submittedName>
        <fullName evidence="4">16S rRNA (Guanine966-N2)-methyltransferase</fullName>
        <ecNumber evidence="4">2.1.1.171</ecNumber>
    </submittedName>
</protein>
<keyword evidence="2 4" id="KW-0808">Transferase</keyword>
<dbReference type="PIRSF" id="PIRSF004553">
    <property type="entry name" value="CHP00095"/>
    <property type="match status" value="1"/>
</dbReference>
<keyword evidence="1 4" id="KW-0489">Methyltransferase</keyword>
<dbReference type="NCBIfam" id="TIGR00095">
    <property type="entry name" value="16S rRNA (guanine(966)-N(2))-methyltransferase RsmD"/>
    <property type="match status" value="1"/>
</dbReference>
<dbReference type="Proteomes" id="UP000063234">
    <property type="component" value="Chromosome"/>
</dbReference>
<evidence type="ECO:0000256" key="2">
    <source>
        <dbReference type="ARBA" id="ARBA00022679"/>
    </source>
</evidence>
<evidence type="ECO:0000313" key="5">
    <source>
        <dbReference type="Proteomes" id="UP000063234"/>
    </source>
</evidence>
<gene>
    <name evidence="4" type="primary">rsmD</name>
    <name evidence="4" type="ORF">TST_0330</name>
</gene>
<dbReference type="EC" id="2.1.1.171" evidence="4"/>
<dbReference type="PATRIC" id="fig|1298851.3.peg.341"/>
<proteinExistence type="predicted"/>
<sequence length="181" mass="19989">MIRITGGEAKGRSIKSPPGRKTRPILASIRKVLFDTLGERVLDANFLDVFGGVGTVGIEALSRGAKRAVFVEKDYRMARLIRENLELLGYFHKGVVIRGDAFKVPEFLKNMGPYDIIFLGPPYGLKGIGKLPALYLPLLSKGGILVVQHHHKTELALESGFISRVKRIGENQLTFYIPEGS</sequence>
<dbReference type="InterPro" id="IPR004398">
    <property type="entry name" value="RNA_MeTrfase_RsmD"/>
</dbReference>
<organism evidence="4 5">
    <name type="scientific">Thermosulfidibacter takaii (strain DSM 17441 / JCM 13301 / NBRC 103674 / ABI70S6)</name>
    <dbReference type="NCBI Taxonomy" id="1298851"/>
    <lineage>
        <taxon>Bacteria</taxon>
        <taxon>Pseudomonadati</taxon>
        <taxon>Thermosulfidibacterota</taxon>
        <taxon>Thermosulfidibacteria</taxon>
        <taxon>Thermosulfidibacterales</taxon>
        <taxon>Thermosulfidibacteraceae</taxon>
    </lineage>
</organism>
<evidence type="ECO:0000313" key="4">
    <source>
        <dbReference type="EMBL" id="BAT71138.1"/>
    </source>
</evidence>
<dbReference type="SUPFAM" id="SSF53335">
    <property type="entry name" value="S-adenosyl-L-methionine-dependent methyltransferases"/>
    <property type="match status" value="1"/>
</dbReference>
<evidence type="ECO:0000256" key="3">
    <source>
        <dbReference type="SAM" id="MobiDB-lite"/>
    </source>
</evidence>
<reference evidence="5" key="1">
    <citation type="journal article" date="2018" name="Science">
        <title>A primordial and reversible TCA cycle in a facultatively chemolithoautotrophic thermophile.</title>
        <authorList>
            <person name="Nunoura T."/>
            <person name="Chikaraishi Y."/>
            <person name="Izaki R."/>
            <person name="Suwa T."/>
            <person name="Sato T."/>
            <person name="Harada T."/>
            <person name="Mori K."/>
            <person name="Kato Y."/>
            <person name="Miyazaki M."/>
            <person name="Shimamura S."/>
            <person name="Yanagawa K."/>
            <person name="Shuto A."/>
            <person name="Ohkouchi N."/>
            <person name="Fujita N."/>
            <person name="Takaki Y."/>
            <person name="Atomi H."/>
            <person name="Takai K."/>
        </authorList>
    </citation>
    <scope>NUCLEOTIDE SEQUENCE [LARGE SCALE GENOMIC DNA]</scope>
    <source>
        <strain evidence="5">DSM 17441 / JCM 13301 / NBRC 103674 / ABI70S6</strain>
    </source>
</reference>